<evidence type="ECO:0000256" key="1">
    <source>
        <dbReference type="SAM" id="MobiDB-lite"/>
    </source>
</evidence>
<dbReference type="EMBL" id="HBIZ01017792">
    <property type="protein sequence ID" value="CAE0758515.1"/>
    <property type="molecule type" value="Transcribed_RNA"/>
</dbReference>
<dbReference type="EMBL" id="HBIZ01017791">
    <property type="protein sequence ID" value="CAE0758514.1"/>
    <property type="molecule type" value="Transcribed_RNA"/>
</dbReference>
<dbReference type="AlphaFoldDB" id="A0A6S9TE07"/>
<protein>
    <recommendedName>
        <fullName evidence="2">Prolyl 4-hydroxylase alpha subunit Fe(2+) 2OG dioxygenase domain-containing protein</fullName>
    </recommendedName>
</protein>
<accession>A0A6S9TE07</accession>
<feature type="region of interest" description="Disordered" evidence="1">
    <location>
        <begin position="92"/>
        <end position="144"/>
    </location>
</feature>
<organism evidence="3">
    <name type="scientific">Chrysotila carterae</name>
    <name type="common">Marine alga</name>
    <name type="synonym">Syracosphaera carterae</name>
    <dbReference type="NCBI Taxonomy" id="13221"/>
    <lineage>
        <taxon>Eukaryota</taxon>
        <taxon>Haptista</taxon>
        <taxon>Haptophyta</taxon>
        <taxon>Prymnesiophyceae</taxon>
        <taxon>Isochrysidales</taxon>
        <taxon>Isochrysidaceae</taxon>
        <taxon>Chrysotila</taxon>
    </lineage>
</organism>
<feature type="domain" description="Prolyl 4-hydroxylase alpha subunit Fe(2+) 2OG dioxygenase" evidence="2">
    <location>
        <begin position="182"/>
        <end position="252"/>
    </location>
</feature>
<evidence type="ECO:0000313" key="4">
    <source>
        <dbReference type="EMBL" id="CAE0758515.1"/>
    </source>
</evidence>
<feature type="compositionally biased region" description="Polar residues" evidence="1">
    <location>
        <begin position="92"/>
        <end position="110"/>
    </location>
</feature>
<sequence>MPATILHFASVFSKEECDLVASLFTKQLPELLEERRIPNLPRMPDDYAVFRVSRLDEDGTLLRTGHIDFILQRLLDTLRAPMHDEQIQTRYAMTSQPTNRRHSQQSSSSPIDGVANNGVRDGGGSSSSKLDSRNAAQRQTPDTDQILARDIFPLGSLPASASEFHASVEFTLMHEFRPSFDRFDWHVDTKPNDGKWRTFNVNIMLSAASDYTGGQLQVGGRNISAQQGDLYLYPASAPHAVHTVASGVRRTLVLALADPVYAASARYVRGGGGGGGMRRADNVGSFGSSAAFWRRYWSSTELRFDALAFGPLAAEPKLHLLRGEFLEASGRGDDARGAFCLSYRARPADAANYAQLFLRDGVEALGESETPRPQRLAVARAYLQMADCIEPNREVQEAIAAIVEVEETEGEQSTAPGLDGVLREELRADLAELRADSALTDKI</sequence>
<evidence type="ECO:0000313" key="3">
    <source>
        <dbReference type="EMBL" id="CAE0758514.1"/>
    </source>
</evidence>
<gene>
    <name evidence="3" type="ORF">PCAR00345_LOCUS11108</name>
    <name evidence="4" type="ORF">PCAR00345_LOCUS11109</name>
</gene>
<dbReference type="Gene3D" id="2.60.120.620">
    <property type="entry name" value="q2cbj1_9rhob like domain"/>
    <property type="match status" value="1"/>
</dbReference>
<dbReference type="Pfam" id="PF13640">
    <property type="entry name" value="2OG-FeII_Oxy_3"/>
    <property type="match status" value="1"/>
</dbReference>
<feature type="compositionally biased region" description="Polar residues" evidence="1">
    <location>
        <begin position="134"/>
        <end position="143"/>
    </location>
</feature>
<dbReference type="InterPro" id="IPR044862">
    <property type="entry name" value="Pro_4_hyd_alph_FE2OG_OXY"/>
</dbReference>
<reference evidence="3" key="1">
    <citation type="submission" date="2021-01" db="EMBL/GenBank/DDBJ databases">
        <authorList>
            <person name="Corre E."/>
            <person name="Pelletier E."/>
            <person name="Niang G."/>
            <person name="Scheremetjew M."/>
            <person name="Finn R."/>
            <person name="Kale V."/>
            <person name="Holt S."/>
            <person name="Cochrane G."/>
            <person name="Meng A."/>
            <person name="Brown T."/>
            <person name="Cohen L."/>
        </authorList>
    </citation>
    <scope>NUCLEOTIDE SEQUENCE</scope>
    <source>
        <strain evidence="3">CCMP645</strain>
    </source>
</reference>
<name>A0A6S9TE07_CHRCT</name>
<proteinExistence type="predicted"/>
<evidence type="ECO:0000259" key="2">
    <source>
        <dbReference type="Pfam" id="PF13640"/>
    </source>
</evidence>